<dbReference type="NCBIfam" id="TIGR00613">
    <property type="entry name" value="reco"/>
    <property type="match status" value="1"/>
</dbReference>
<evidence type="ECO:0000313" key="10">
    <source>
        <dbReference type="Proteomes" id="UP000247476"/>
    </source>
</evidence>
<accession>A0A2V5JYX3</accession>
<dbReference type="GO" id="GO:0006355">
    <property type="term" value="P:regulation of DNA-templated transcription"/>
    <property type="evidence" value="ECO:0007669"/>
    <property type="project" value="InterPro"/>
</dbReference>
<dbReference type="GO" id="GO:0006302">
    <property type="term" value="P:double-strand break repair"/>
    <property type="evidence" value="ECO:0007669"/>
    <property type="project" value="TreeGrafter"/>
</dbReference>
<keyword evidence="10" id="KW-1185">Reference proteome</keyword>
<dbReference type="Proteomes" id="UP000247476">
    <property type="component" value="Unassembled WGS sequence"/>
</dbReference>
<organism evidence="9 10">
    <name type="scientific">Paenibacillus flagellatus</name>
    <dbReference type="NCBI Taxonomy" id="2211139"/>
    <lineage>
        <taxon>Bacteria</taxon>
        <taxon>Bacillati</taxon>
        <taxon>Bacillota</taxon>
        <taxon>Bacilli</taxon>
        <taxon>Bacillales</taxon>
        <taxon>Paenibacillaceae</taxon>
        <taxon>Paenibacillus</taxon>
    </lineage>
</organism>
<dbReference type="PROSITE" id="PS50114">
    <property type="entry name" value="GATA_ZN_FINGER_2"/>
    <property type="match status" value="1"/>
</dbReference>
<dbReference type="GO" id="GO:0006310">
    <property type="term" value="P:DNA recombination"/>
    <property type="evidence" value="ECO:0007669"/>
    <property type="project" value="UniProtKB-UniRule"/>
</dbReference>
<dbReference type="Pfam" id="PF11967">
    <property type="entry name" value="RecO_N"/>
    <property type="match status" value="1"/>
</dbReference>
<proteinExistence type="inferred from homology"/>
<sequence>MLVRVEAIVIRSMDYGEGNKILTLFSKEAGKIGVMARGAKKLKSRHTAIAQPFTHGEFVLFRTGQQMGSLNAGEIWNAYHRLREDLNKAAYASYLMELTEKTVGDNEPNASLFEQLKGSLDAMDEGKDPQIVLHIYEMKMLAIAGYRPVLDECVSCGAKDGPMWLSVSMGGTVCGRCRSADVSAIPLPEGTLKLLRLFLGMDVRRLGRTEVKESTKSQLKQCIRQLLDAHLDVKWKARHFLDQMEKYGL</sequence>
<comment type="function">
    <text evidence="7">Involved in DNA repair and RecF pathway recombination.</text>
</comment>
<keyword evidence="5 7" id="KW-0234">DNA repair</keyword>
<comment type="caution">
    <text evidence="9">The sequence shown here is derived from an EMBL/GenBank/DDBJ whole genome shotgun (WGS) entry which is preliminary data.</text>
</comment>
<name>A0A2V5JYX3_9BACL</name>
<dbReference type="AlphaFoldDB" id="A0A2V5JYX3"/>
<dbReference type="InterPro" id="IPR003717">
    <property type="entry name" value="RecO"/>
</dbReference>
<dbReference type="EMBL" id="QJVJ01000011">
    <property type="protein sequence ID" value="PYI51951.1"/>
    <property type="molecule type" value="Genomic_DNA"/>
</dbReference>
<gene>
    <name evidence="7 9" type="primary">recO</name>
    <name evidence="9" type="ORF">DLM86_22785</name>
</gene>
<evidence type="ECO:0000256" key="1">
    <source>
        <dbReference type="ARBA" id="ARBA00007452"/>
    </source>
</evidence>
<dbReference type="OrthoDB" id="9797083at2"/>
<dbReference type="SUPFAM" id="SSF50249">
    <property type="entry name" value="Nucleic acid-binding proteins"/>
    <property type="match status" value="1"/>
</dbReference>
<comment type="similarity">
    <text evidence="1 7">Belongs to the RecO family.</text>
</comment>
<dbReference type="Gene3D" id="1.20.1440.120">
    <property type="entry name" value="Recombination protein O, C-terminal domain"/>
    <property type="match status" value="1"/>
</dbReference>
<dbReference type="Pfam" id="PF02565">
    <property type="entry name" value="RecO_C"/>
    <property type="match status" value="1"/>
</dbReference>
<dbReference type="InterPro" id="IPR042242">
    <property type="entry name" value="RecO_C"/>
</dbReference>
<evidence type="ECO:0000256" key="2">
    <source>
        <dbReference type="ARBA" id="ARBA00021310"/>
    </source>
</evidence>
<evidence type="ECO:0000256" key="6">
    <source>
        <dbReference type="ARBA" id="ARBA00033409"/>
    </source>
</evidence>
<feature type="domain" description="GATA-type" evidence="8">
    <location>
        <begin position="152"/>
        <end position="177"/>
    </location>
</feature>
<evidence type="ECO:0000313" key="9">
    <source>
        <dbReference type="EMBL" id="PYI51951.1"/>
    </source>
</evidence>
<dbReference type="HAMAP" id="MF_00201">
    <property type="entry name" value="RecO"/>
    <property type="match status" value="1"/>
</dbReference>
<reference evidence="9 10" key="1">
    <citation type="submission" date="2018-05" db="EMBL/GenBank/DDBJ databases">
        <title>Paenibacillus flagellatus sp. nov., isolated from selenium mineral soil.</title>
        <authorList>
            <person name="Dai X."/>
        </authorList>
    </citation>
    <scope>NUCLEOTIDE SEQUENCE [LARGE SCALE GENOMIC DNA]</scope>
    <source>
        <strain evidence="9 10">DXL2</strain>
    </source>
</reference>
<dbReference type="RefSeq" id="WP_110842577.1">
    <property type="nucleotide sequence ID" value="NZ_QJVJ01000011.1"/>
</dbReference>
<dbReference type="InterPro" id="IPR000679">
    <property type="entry name" value="Znf_GATA"/>
</dbReference>
<dbReference type="GO" id="GO:0043590">
    <property type="term" value="C:bacterial nucleoid"/>
    <property type="evidence" value="ECO:0007669"/>
    <property type="project" value="TreeGrafter"/>
</dbReference>
<evidence type="ECO:0000256" key="4">
    <source>
        <dbReference type="ARBA" id="ARBA00023172"/>
    </source>
</evidence>
<evidence type="ECO:0000256" key="7">
    <source>
        <dbReference type="HAMAP-Rule" id="MF_00201"/>
    </source>
</evidence>
<evidence type="ECO:0000256" key="5">
    <source>
        <dbReference type="ARBA" id="ARBA00023204"/>
    </source>
</evidence>
<dbReference type="InterPro" id="IPR012340">
    <property type="entry name" value="NA-bd_OB-fold"/>
</dbReference>
<dbReference type="PANTHER" id="PTHR33991:SF1">
    <property type="entry name" value="DNA REPAIR PROTEIN RECO"/>
    <property type="match status" value="1"/>
</dbReference>
<evidence type="ECO:0000256" key="3">
    <source>
        <dbReference type="ARBA" id="ARBA00022763"/>
    </source>
</evidence>
<dbReference type="GO" id="GO:0043565">
    <property type="term" value="F:sequence-specific DNA binding"/>
    <property type="evidence" value="ECO:0007669"/>
    <property type="project" value="InterPro"/>
</dbReference>
<dbReference type="PANTHER" id="PTHR33991">
    <property type="entry name" value="DNA REPAIR PROTEIN RECO"/>
    <property type="match status" value="1"/>
</dbReference>
<dbReference type="InterPro" id="IPR037278">
    <property type="entry name" value="ARFGAP/RecO"/>
</dbReference>
<evidence type="ECO:0000259" key="8">
    <source>
        <dbReference type="PROSITE" id="PS50114"/>
    </source>
</evidence>
<keyword evidence="4 7" id="KW-0233">DNA recombination</keyword>
<dbReference type="SUPFAM" id="SSF57863">
    <property type="entry name" value="ArfGap/RecO-like zinc finger"/>
    <property type="match status" value="1"/>
</dbReference>
<dbReference type="InterPro" id="IPR022572">
    <property type="entry name" value="DNA_rep/recomb_RecO_N"/>
</dbReference>
<keyword evidence="3 7" id="KW-0227">DNA damage</keyword>
<protein>
    <recommendedName>
        <fullName evidence="2 7">DNA repair protein RecO</fullName>
    </recommendedName>
    <alternativeName>
        <fullName evidence="6 7">Recombination protein O</fullName>
    </alternativeName>
</protein>
<dbReference type="Gene3D" id="2.40.50.140">
    <property type="entry name" value="Nucleic acid-binding proteins"/>
    <property type="match status" value="1"/>
</dbReference>